<organism evidence="1 2">
    <name type="scientific">Intestinibaculum porci</name>
    <dbReference type="NCBI Taxonomy" id="2487118"/>
    <lineage>
        <taxon>Bacteria</taxon>
        <taxon>Bacillati</taxon>
        <taxon>Bacillota</taxon>
        <taxon>Erysipelotrichia</taxon>
        <taxon>Erysipelotrichales</taxon>
        <taxon>Erysipelotrichaceae</taxon>
        <taxon>Intestinibaculum</taxon>
    </lineage>
</organism>
<proteinExistence type="predicted"/>
<reference evidence="1 2" key="1">
    <citation type="submission" date="2018-11" db="EMBL/GenBank/DDBJ databases">
        <title>Novel Erysipelotrichaceae bacterium isolated from small intestine of a swine.</title>
        <authorList>
            <person name="Kim J.S."/>
            <person name="Choe H."/>
            <person name="Lee Y.R."/>
            <person name="Kim K.M."/>
            <person name="Park D.S."/>
        </authorList>
    </citation>
    <scope>NUCLEOTIDE SEQUENCE [LARGE SCALE GENOMIC DNA]</scope>
    <source>
        <strain evidence="1 2">SG0102</strain>
    </source>
</reference>
<accession>A0A3G9JK80</accession>
<dbReference type="OrthoDB" id="9815425at2"/>
<evidence type="ECO:0000313" key="1">
    <source>
        <dbReference type="EMBL" id="BBH26391.1"/>
    </source>
</evidence>
<evidence type="ECO:0000313" key="2">
    <source>
        <dbReference type="Proteomes" id="UP000268059"/>
    </source>
</evidence>
<dbReference type="EMBL" id="AP019309">
    <property type="protein sequence ID" value="BBH26391.1"/>
    <property type="molecule type" value="Genomic_DNA"/>
</dbReference>
<name>A0A3G9JK80_9FIRM</name>
<dbReference type="KEGG" id="ebm:SG0102_13250"/>
<dbReference type="AlphaFoldDB" id="A0A3G9JK80"/>
<gene>
    <name evidence="1" type="ORF">SG0102_13250</name>
</gene>
<protein>
    <submittedName>
        <fullName evidence="1">Uncharacterized protein</fullName>
    </submittedName>
</protein>
<dbReference type="RefSeq" id="WP_125119265.1">
    <property type="nucleotide sequence ID" value="NZ_AP019309.1"/>
</dbReference>
<sequence length="118" mass="12617">MIYADRDGATALVPVVFTFSAVGPSSFYGQDWATLGAGIKTLKERKVGAALFSAMSGQVITAKEIADGSYVQKVKPIFAAMWATQNPIPTVVSYGAYEQGAAVCRIEAYLHKYMPLSS</sequence>
<dbReference type="Proteomes" id="UP000268059">
    <property type="component" value="Chromosome"/>
</dbReference>
<keyword evidence="2" id="KW-1185">Reference proteome</keyword>
<dbReference type="InParanoid" id="A0A3G9JK80"/>